<organism evidence="1 2">
    <name type="scientific">Nostoc flagelliforme CCNUN1</name>
    <dbReference type="NCBI Taxonomy" id="2038116"/>
    <lineage>
        <taxon>Bacteria</taxon>
        <taxon>Bacillati</taxon>
        <taxon>Cyanobacteriota</taxon>
        <taxon>Cyanophyceae</taxon>
        <taxon>Nostocales</taxon>
        <taxon>Nostocaceae</taxon>
        <taxon>Nostoc</taxon>
    </lineage>
</organism>
<reference evidence="1 2" key="1">
    <citation type="submission" date="2017-11" db="EMBL/GenBank/DDBJ databases">
        <title>Complete genome of a free-living desiccation-tolerant cyanobacterium and its photosynthetic adaptation to extreme terrestrial habitat.</title>
        <authorList>
            <person name="Shang J."/>
        </authorList>
    </citation>
    <scope>NUCLEOTIDE SEQUENCE [LARGE SCALE GENOMIC DNA]</scope>
    <source>
        <strain evidence="1 2">CCNUN1</strain>
    </source>
</reference>
<proteinExistence type="predicted"/>
<dbReference type="EMBL" id="CP024785">
    <property type="protein sequence ID" value="AUB39424.1"/>
    <property type="molecule type" value="Genomic_DNA"/>
</dbReference>
<accession>A0A2K8SVD3</accession>
<dbReference type="KEGG" id="nfl:COO91_05417"/>
<dbReference type="AlphaFoldDB" id="A0A2K8SVD3"/>
<gene>
    <name evidence="1" type="ORF">COO91_05417</name>
</gene>
<evidence type="ECO:0000313" key="2">
    <source>
        <dbReference type="Proteomes" id="UP000232003"/>
    </source>
</evidence>
<name>A0A2K8SVD3_9NOSO</name>
<dbReference type="Proteomes" id="UP000232003">
    <property type="component" value="Chromosome"/>
</dbReference>
<sequence length="59" mass="6650">MGTHQSTGLIAKPGERVSLLCCADFAFILPSQQFFTTNLFGCVAFFIQNYVHAWRYSSQ</sequence>
<protein>
    <submittedName>
        <fullName evidence="1">Uncharacterized protein</fullName>
    </submittedName>
</protein>
<keyword evidence="2" id="KW-1185">Reference proteome</keyword>
<evidence type="ECO:0000313" key="1">
    <source>
        <dbReference type="EMBL" id="AUB39424.1"/>
    </source>
</evidence>